<dbReference type="GO" id="GO:0045900">
    <property type="term" value="P:negative regulation of translational elongation"/>
    <property type="evidence" value="ECO:0007669"/>
    <property type="project" value="TreeGrafter"/>
</dbReference>
<dbReference type="Gene3D" id="3.30.505.50">
    <property type="entry name" value="Sigma 54 modulation/S30EA ribosomal protein, C-terminal domain"/>
    <property type="match status" value="1"/>
</dbReference>
<comment type="function">
    <text evidence="2">Required for dimerization of active 70S ribosomes into 100S ribosomes in stationary phase; 100S ribosomes are translationally inactive and sometimes present during exponential growth.</text>
</comment>
<dbReference type="GO" id="GO:0022627">
    <property type="term" value="C:cytosolic small ribosomal subunit"/>
    <property type="evidence" value="ECO:0007669"/>
    <property type="project" value="TreeGrafter"/>
</dbReference>
<dbReference type="CDD" id="cd00552">
    <property type="entry name" value="RaiA"/>
    <property type="match status" value="1"/>
</dbReference>
<dbReference type="Proteomes" id="UP000230790">
    <property type="component" value="Unassembled WGS sequence"/>
</dbReference>
<dbReference type="EMBL" id="PGTN01000040">
    <property type="protein sequence ID" value="PJF47631.1"/>
    <property type="molecule type" value="Genomic_DNA"/>
</dbReference>
<comment type="subunit">
    <text evidence="2">Interacts with 100S ribosomes.</text>
</comment>
<protein>
    <recommendedName>
        <fullName evidence="2">Ribosome hibernation promoting factor</fullName>
        <shortName evidence="2">HPF</shortName>
    </recommendedName>
</protein>
<feature type="domain" description="Sigma 54 modulation/S30EA ribosomal protein C-terminal" evidence="3">
    <location>
        <begin position="171"/>
        <end position="225"/>
    </location>
</feature>
<evidence type="ECO:0000313" key="4">
    <source>
        <dbReference type="EMBL" id="PJF47631.1"/>
    </source>
</evidence>
<dbReference type="InterPro" id="IPR032528">
    <property type="entry name" value="Ribosom_S30AE_C"/>
</dbReference>
<evidence type="ECO:0000256" key="1">
    <source>
        <dbReference type="ARBA" id="ARBA00022845"/>
    </source>
</evidence>
<dbReference type="AlphaFoldDB" id="A0A2M8QCU9"/>
<evidence type="ECO:0000259" key="3">
    <source>
        <dbReference type="Pfam" id="PF16321"/>
    </source>
</evidence>
<dbReference type="Pfam" id="PF02482">
    <property type="entry name" value="Ribosomal_S30AE"/>
    <property type="match status" value="1"/>
</dbReference>
<name>A0A2M8QCU9_9CHLR</name>
<sequence length="230" mass="26432">MRPAHNTSSRSRWPAREAKACAIRNVQLDEVNYPIGGSIMQVSVQGHNMNVSQRLDKYVRNKAERLQRYLPGLEDVRVEFTRQSTKRDVPKSVELTVRRRGTLLRVEEEDTDPFKAFDLALEKMYQRIARYKGRRIDHKRSGAAALATEDEELLMAEALPIEEETPPAAPSPKLVRIKTFQIVPMSVEEAIEQMELLGHDFFVFVHADDSRVKVVYRRKGGDYGLLQPEK</sequence>
<comment type="caution">
    <text evidence="4">The sequence shown here is derived from an EMBL/GenBank/DDBJ whole genome shotgun (WGS) entry which is preliminary data.</text>
</comment>
<accession>A0A2M8QCU9</accession>
<dbReference type="InterPro" id="IPR036567">
    <property type="entry name" value="RHF-like"/>
</dbReference>
<dbReference type="Pfam" id="PF16321">
    <property type="entry name" value="Ribosom_S30AE_C"/>
    <property type="match status" value="1"/>
</dbReference>
<evidence type="ECO:0000313" key="5">
    <source>
        <dbReference type="Proteomes" id="UP000230790"/>
    </source>
</evidence>
<organism evidence="4 5">
    <name type="scientific">Candidatus Thermofonsia Clade 3 bacterium</name>
    <dbReference type="NCBI Taxonomy" id="2364212"/>
    <lineage>
        <taxon>Bacteria</taxon>
        <taxon>Bacillati</taxon>
        <taxon>Chloroflexota</taxon>
        <taxon>Candidatus Thermofontia</taxon>
        <taxon>Candidatus Thermofonsia Clade 3</taxon>
    </lineage>
</organism>
<dbReference type="PANTHER" id="PTHR33231">
    <property type="entry name" value="30S RIBOSOMAL PROTEIN"/>
    <property type="match status" value="1"/>
</dbReference>
<dbReference type="PANTHER" id="PTHR33231:SF1">
    <property type="entry name" value="30S RIBOSOMAL PROTEIN"/>
    <property type="match status" value="1"/>
</dbReference>
<dbReference type="InterPro" id="IPR003489">
    <property type="entry name" value="RHF/RaiA"/>
</dbReference>
<keyword evidence="1 2" id="KW-0810">Translation regulation</keyword>
<dbReference type="NCBIfam" id="TIGR00741">
    <property type="entry name" value="yfiA"/>
    <property type="match status" value="1"/>
</dbReference>
<dbReference type="InterPro" id="IPR050574">
    <property type="entry name" value="HPF/YfiA_ribosome-assoc"/>
</dbReference>
<dbReference type="SUPFAM" id="SSF69754">
    <property type="entry name" value="Ribosome binding protein Y (YfiA homologue)"/>
    <property type="match status" value="1"/>
</dbReference>
<keyword evidence="2" id="KW-0963">Cytoplasm</keyword>
<comment type="subcellular location">
    <subcellularLocation>
        <location evidence="2">Cytoplasm</location>
    </subcellularLocation>
</comment>
<dbReference type="GO" id="GO:0043024">
    <property type="term" value="F:ribosomal small subunit binding"/>
    <property type="evidence" value="ECO:0007669"/>
    <property type="project" value="TreeGrafter"/>
</dbReference>
<comment type="similarity">
    <text evidence="2">Belongs to the HPF/YfiA ribosome-associated protein family. Long HPF subfamily.</text>
</comment>
<dbReference type="InterPro" id="IPR038416">
    <property type="entry name" value="Ribosom_S30AE_C_sf"/>
</dbReference>
<proteinExistence type="inferred from homology"/>
<dbReference type="InterPro" id="IPR034694">
    <property type="entry name" value="HPF_long/plastid"/>
</dbReference>
<reference evidence="4 5" key="1">
    <citation type="submission" date="2017-11" db="EMBL/GenBank/DDBJ databases">
        <title>Evolution of Phototrophy in the Chloroflexi Phylum Driven by Horizontal Gene Transfer.</title>
        <authorList>
            <person name="Ward L.M."/>
            <person name="Hemp J."/>
            <person name="Shih P.M."/>
            <person name="Mcglynn S.E."/>
            <person name="Fischer W."/>
        </authorList>
    </citation>
    <scope>NUCLEOTIDE SEQUENCE [LARGE SCALE GENOMIC DNA]</scope>
    <source>
        <strain evidence="4">JP3_7</strain>
    </source>
</reference>
<dbReference type="Gene3D" id="3.30.160.100">
    <property type="entry name" value="Ribosome hibernation promotion factor-like"/>
    <property type="match status" value="1"/>
</dbReference>
<gene>
    <name evidence="4" type="primary">raiA</name>
    <name evidence="2" type="synonym">hpf</name>
    <name evidence="4" type="ORF">CUN48_07660</name>
</gene>
<evidence type="ECO:0000256" key="2">
    <source>
        <dbReference type="HAMAP-Rule" id="MF_00839"/>
    </source>
</evidence>
<dbReference type="HAMAP" id="MF_00839">
    <property type="entry name" value="HPF"/>
    <property type="match status" value="1"/>
</dbReference>